<name>A0AAD5PJN0_9FUNG</name>
<organism evidence="2 3">
    <name type="scientific">Phascolomyces articulosus</name>
    <dbReference type="NCBI Taxonomy" id="60185"/>
    <lineage>
        <taxon>Eukaryota</taxon>
        <taxon>Fungi</taxon>
        <taxon>Fungi incertae sedis</taxon>
        <taxon>Mucoromycota</taxon>
        <taxon>Mucoromycotina</taxon>
        <taxon>Mucoromycetes</taxon>
        <taxon>Mucorales</taxon>
        <taxon>Lichtheimiaceae</taxon>
        <taxon>Phascolomyces</taxon>
    </lineage>
</organism>
<keyword evidence="1" id="KW-0812">Transmembrane</keyword>
<feature type="transmembrane region" description="Helical" evidence="1">
    <location>
        <begin position="45"/>
        <end position="62"/>
    </location>
</feature>
<accession>A0AAD5PJN0</accession>
<gene>
    <name evidence="2" type="ORF">BDA99DRAFT_493524</name>
</gene>
<evidence type="ECO:0000256" key="1">
    <source>
        <dbReference type="SAM" id="Phobius"/>
    </source>
</evidence>
<comment type="caution">
    <text evidence="2">The sequence shown here is derived from an EMBL/GenBank/DDBJ whole genome shotgun (WGS) entry which is preliminary data.</text>
</comment>
<feature type="transmembrane region" description="Helical" evidence="1">
    <location>
        <begin position="20"/>
        <end position="39"/>
    </location>
</feature>
<reference evidence="2" key="1">
    <citation type="journal article" date="2022" name="IScience">
        <title>Evolution of zygomycete secretomes and the origins of terrestrial fungal ecologies.</title>
        <authorList>
            <person name="Chang Y."/>
            <person name="Wang Y."/>
            <person name="Mondo S."/>
            <person name="Ahrendt S."/>
            <person name="Andreopoulos W."/>
            <person name="Barry K."/>
            <person name="Beard J."/>
            <person name="Benny G.L."/>
            <person name="Blankenship S."/>
            <person name="Bonito G."/>
            <person name="Cuomo C."/>
            <person name="Desiro A."/>
            <person name="Gervers K.A."/>
            <person name="Hundley H."/>
            <person name="Kuo A."/>
            <person name="LaButti K."/>
            <person name="Lang B.F."/>
            <person name="Lipzen A."/>
            <person name="O'Donnell K."/>
            <person name="Pangilinan J."/>
            <person name="Reynolds N."/>
            <person name="Sandor L."/>
            <person name="Smith M.E."/>
            <person name="Tsang A."/>
            <person name="Grigoriev I.V."/>
            <person name="Stajich J.E."/>
            <person name="Spatafora J.W."/>
        </authorList>
    </citation>
    <scope>NUCLEOTIDE SEQUENCE</scope>
    <source>
        <strain evidence="2">RSA 2281</strain>
    </source>
</reference>
<keyword evidence="3" id="KW-1185">Reference proteome</keyword>
<proteinExistence type="predicted"/>
<reference evidence="2" key="2">
    <citation type="submission" date="2023-02" db="EMBL/GenBank/DDBJ databases">
        <authorList>
            <consortium name="DOE Joint Genome Institute"/>
            <person name="Mondo S.J."/>
            <person name="Chang Y."/>
            <person name="Wang Y."/>
            <person name="Ahrendt S."/>
            <person name="Andreopoulos W."/>
            <person name="Barry K."/>
            <person name="Beard J."/>
            <person name="Benny G.L."/>
            <person name="Blankenship S."/>
            <person name="Bonito G."/>
            <person name="Cuomo C."/>
            <person name="Desiro A."/>
            <person name="Gervers K.A."/>
            <person name="Hundley H."/>
            <person name="Kuo A."/>
            <person name="LaButti K."/>
            <person name="Lang B.F."/>
            <person name="Lipzen A."/>
            <person name="O'Donnell K."/>
            <person name="Pangilinan J."/>
            <person name="Reynolds N."/>
            <person name="Sandor L."/>
            <person name="Smith M.W."/>
            <person name="Tsang A."/>
            <person name="Grigoriev I.V."/>
            <person name="Stajich J.E."/>
            <person name="Spatafora J.W."/>
        </authorList>
    </citation>
    <scope>NUCLEOTIDE SEQUENCE</scope>
    <source>
        <strain evidence="2">RSA 2281</strain>
    </source>
</reference>
<evidence type="ECO:0000313" key="2">
    <source>
        <dbReference type="EMBL" id="KAI9278940.1"/>
    </source>
</evidence>
<evidence type="ECO:0000313" key="3">
    <source>
        <dbReference type="Proteomes" id="UP001209540"/>
    </source>
</evidence>
<protein>
    <submittedName>
        <fullName evidence="2">Uncharacterized protein</fullName>
    </submittedName>
</protein>
<dbReference type="EMBL" id="JAIXMP010000001">
    <property type="protein sequence ID" value="KAI9278940.1"/>
    <property type="molecule type" value="Genomic_DNA"/>
</dbReference>
<sequence>MSQDDSISSGKPHGEYKSLFLFALPHGSMVYIMILYILVYHGDDHFFMISFLSFTSTFLGIIEPYQFMQQANIE</sequence>
<dbReference type="Proteomes" id="UP001209540">
    <property type="component" value="Unassembled WGS sequence"/>
</dbReference>
<keyword evidence="1" id="KW-0472">Membrane</keyword>
<dbReference type="AlphaFoldDB" id="A0AAD5PJN0"/>
<keyword evidence="1" id="KW-1133">Transmembrane helix</keyword>